<reference evidence="1" key="1">
    <citation type="journal article" date="2023" name="Science">
        <title>Genome structures resolve the early diversification of teleost fishes.</title>
        <authorList>
            <person name="Parey E."/>
            <person name="Louis A."/>
            <person name="Montfort J."/>
            <person name="Bouchez O."/>
            <person name="Roques C."/>
            <person name="Iampietro C."/>
            <person name="Lluch J."/>
            <person name="Castinel A."/>
            <person name="Donnadieu C."/>
            <person name="Desvignes T."/>
            <person name="Floi Bucao C."/>
            <person name="Jouanno E."/>
            <person name="Wen M."/>
            <person name="Mejri S."/>
            <person name="Dirks R."/>
            <person name="Jansen H."/>
            <person name="Henkel C."/>
            <person name="Chen W.J."/>
            <person name="Zahm M."/>
            <person name="Cabau C."/>
            <person name="Klopp C."/>
            <person name="Thompson A.W."/>
            <person name="Robinson-Rechavi M."/>
            <person name="Braasch I."/>
            <person name="Lecointre G."/>
            <person name="Bobe J."/>
            <person name="Postlethwait J.H."/>
            <person name="Berthelot C."/>
            <person name="Roest Crollius H."/>
            <person name="Guiguen Y."/>
        </authorList>
    </citation>
    <scope>NUCLEOTIDE SEQUENCE</scope>
    <source>
        <strain evidence="1">NC1722</strain>
    </source>
</reference>
<proteinExistence type="predicted"/>
<organism evidence="1 2">
    <name type="scientific">Aldrovandia affinis</name>
    <dbReference type="NCBI Taxonomy" id="143900"/>
    <lineage>
        <taxon>Eukaryota</taxon>
        <taxon>Metazoa</taxon>
        <taxon>Chordata</taxon>
        <taxon>Craniata</taxon>
        <taxon>Vertebrata</taxon>
        <taxon>Euteleostomi</taxon>
        <taxon>Actinopterygii</taxon>
        <taxon>Neopterygii</taxon>
        <taxon>Teleostei</taxon>
        <taxon>Notacanthiformes</taxon>
        <taxon>Halosauridae</taxon>
        <taxon>Aldrovandia</taxon>
    </lineage>
</organism>
<evidence type="ECO:0000313" key="1">
    <source>
        <dbReference type="EMBL" id="KAJ8411464.1"/>
    </source>
</evidence>
<comment type="caution">
    <text evidence="1">The sequence shown here is derived from an EMBL/GenBank/DDBJ whole genome shotgun (WGS) entry which is preliminary data.</text>
</comment>
<evidence type="ECO:0000313" key="2">
    <source>
        <dbReference type="Proteomes" id="UP001221898"/>
    </source>
</evidence>
<name>A0AAD7WX32_9TELE</name>
<keyword evidence="2" id="KW-1185">Reference proteome</keyword>
<dbReference type="EMBL" id="JAINUG010000022">
    <property type="protein sequence ID" value="KAJ8411464.1"/>
    <property type="molecule type" value="Genomic_DNA"/>
</dbReference>
<accession>A0AAD7WX32</accession>
<gene>
    <name evidence="1" type="ORF">AAFF_G00162720</name>
</gene>
<protein>
    <submittedName>
        <fullName evidence="1">Uncharacterized protein</fullName>
    </submittedName>
</protein>
<dbReference type="AlphaFoldDB" id="A0AAD7WX32"/>
<sequence length="114" mass="12482">MSIFERVIDIPSPIGAPRVDHLYTFFVQWSPDLYGKSSPEPGFIVVQKEELDAIGSLLGDPAPKSREWSPYLYGKSSPEPGFIVVQKEELDAIGSLLGDPAPKSREVSAWPGVP</sequence>
<dbReference type="Proteomes" id="UP001221898">
    <property type="component" value="Unassembled WGS sequence"/>
</dbReference>